<sequence length="232" mass="26102">MIDRKVSRYYNAIAHIDQQHTSTSPDLLRRLAEVFVRHSVHDNFGVFLLHRHGSVAPDSVMVHTRDDPDTDVCVEEKLGMRAISPCSFLSNTRDEFLPFEYETPPRAAVACLPSAAFLVELGNFLWDQQLQNVFGLCTVSPLESPWIEKVVGEKGDTVATRSLQSISTRDGDQGVHDDRVGRSQEDLDIFESRAAGKTSLMRPRCMHSEITPEGKGSQLKTSRPLTFEFFTH</sequence>
<comment type="caution">
    <text evidence="1">The sequence shown here is derived from an EMBL/GenBank/DDBJ whole genome shotgun (WGS) entry which is preliminary data.</text>
</comment>
<organism evidence="1 2">
    <name type="scientific">Saxophila tyrrhenica</name>
    <dbReference type="NCBI Taxonomy" id="1690608"/>
    <lineage>
        <taxon>Eukaryota</taxon>
        <taxon>Fungi</taxon>
        <taxon>Dikarya</taxon>
        <taxon>Ascomycota</taxon>
        <taxon>Pezizomycotina</taxon>
        <taxon>Dothideomycetes</taxon>
        <taxon>Dothideomycetidae</taxon>
        <taxon>Mycosphaerellales</taxon>
        <taxon>Extremaceae</taxon>
        <taxon>Saxophila</taxon>
    </lineage>
</organism>
<dbReference type="EMBL" id="JAVRRT010000029">
    <property type="protein sequence ID" value="KAK5163029.1"/>
    <property type="molecule type" value="Genomic_DNA"/>
</dbReference>
<dbReference type="RefSeq" id="XP_064653599.1">
    <property type="nucleotide sequence ID" value="XM_064808179.1"/>
</dbReference>
<protein>
    <submittedName>
        <fullName evidence="1">Uncharacterized protein</fullName>
    </submittedName>
</protein>
<evidence type="ECO:0000313" key="2">
    <source>
        <dbReference type="Proteomes" id="UP001337655"/>
    </source>
</evidence>
<dbReference type="GeneID" id="89932287"/>
<evidence type="ECO:0000313" key="1">
    <source>
        <dbReference type="EMBL" id="KAK5163029.1"/>
    </source>
</evidence>
<proteinExistence type="predicted"/>
<keyword evidence="2" id="KW-1185">Reference proteome</keyword>
<gene>
    <name evidence="1" type="ORF">LTR77_010963</name>
</gene>
<dbReference type="AlphaFoldDB" id="A0AAV9NUS5"/>
<name>A0AAV9NUS5_9PEZI</name>
<dbReference type="Proteomes" id="UP001337655">
    <property type="component" value="Unassembled WGS sequence"/>
</dbReference>
<reference evidence="1 2" key="1">
    <citation type="submission" date="2023-08" db="EMBL/GenBank/DDBJ databases">
        <title>Black Yeasts Isolated from many extreme environments.</title>
        <authorList>
            <person name="Coleine C."/>
            <person name="Stajich J.E."/>
            <person name="Selbmann L."/>
        </authorList>
    </citation>
    <scope>NUCLEOTIDE SEQUENCE [LARGE SCALE GENOMIC DNA]</scope>
    <source>
        <strain evidence="1 2">CCFEE 5935</strain>
    </source>
</reference>
<accession>A0AAV9NUS5</accession>